<dbReference type="NCBIfam" id="TIGR02614">
    <property type="entry name" value="ftsW"/>
    <property type="match status" value="1"/>
</dbReference>
<evidence type="ECO:0000256" key="1">
    <source>
        <dbReference type="ARBA" id="ARBA00004651"/>
    </source>
</evidence>
<keyword evidence="10 21" id="KW-1133">Transmembrane helix</keyword>
<gene>
    <name evidence="22" type="primary">ftsW</name>
    <name evidence="22" type="ORF">COU35_02535</name>
</gene>
<comment type="catalytic activity">
    <reaction evidence="20">
        <text>[GlcNAc-(1-&gt;4)-Mur2Ac(oyl-L-Ala-gamma-D-Glu-L-Lys-D-Ala-D-Ala)](n)-di-trans,octa-cis-undecaprenyl diphosphate + beta-D-GlcNAc-(1-&gt;4)-Mur2Ac(oyl-L-Ala-gamma-D-Glu-L-Lys-D-Ala-D-Ala)-di-trans,octa-cis-undecaprenyl diphosphate = [GlcNAc-(1-&gt;4)-Mur2Ac(oyl-L-Ala-gamma-D-Glu-L-Lys-D-Ala-D-Ala)](n+1)-di-trans,octa-cis-undecaprenyl diphosphate + di-trans,octa-cis-undecaprenyl diphosphate + H(+)</text>
        <dbReference type="Rhea" id="RHEA:23708"/>
        <dbReference type="Rhea" id="RHEA-COMP:9602"/>
        <dbReference type="Rhea" id="RHEA-COMP:9603"/>
        <dbReference type="ChEBI" id="CHEBI:15378"/>
        <dbReference type="ChEBI" id="CHEBI:58405"/>
        <dbReference type="ChEBI" id="CHEBI:60033"/>
        <dbReference type="ChEBI" id="CHEBI:78435"/>
        <dbReference type="EC" id="2.4.99.28"/>
    </reaction>
</comment>
<evidence type="ECO:0000256" key="8">
    <source>
        <dbReference type="ARBA" id="ARBA00022960"/>
    </source>
</evidence>
<keyword evidence="5" id="KW-0328">Glycosyltransferase</keyword>
<reference evidence="23" key="1">
    <citation type="submission" date="2017-09" db="EMBL/GenBank/DDBJ databases">
        <title>Depth-based differentiation of microbial function through sediment-hosted aquifers and enrichment of novel symbionts in the deep terrestrial subsurface.</title>
        <authorList>
            <person name="Probst A.J."/>
            <person name="Ladd B."/>
            <person name="Jarett J.K."/>
            <person name="Geller-Mcgrath D.E."/>
            <person name="Sieber C.M.K."/>
            <person name="Emerson J.B."/>
            <person name="Anantharaman K."/>
            <person name="Thomas B.C."/>
            <person name="Malmstrom R."/>
            <person name="Stieglmeier M."/>
            <person name="Klingl A."/>
            <person name="Woyke T."/>
            <person name="Ryan C.M."/>
            <person name="Banfield J.F."/>
        </authorList>
    </citation>
    <scope>NUCLEOTIDE SEQUENCE [LARGE SCALE GENOMIC DNA]</scope>
</reference>
<keyword evidence="9" id="KW-0573">Peptidoglycan synthesis</keyword>
<feature type="transmembrane region" description="Helical" evidence="21">
    <location>
        <begin position="346"/>
        <end position="367"/>
    </location>
</feature>
<evidence type="ECO:0000256" key="9">
    <source>
        <dbReference type="ARBA" id="ARBA00022984"/>
    </source>
</evidence>
<feature type="transmembrane region" description="Helical" evidence="21">
    <location>
        <begin position="173"/>
        <end position="190"/>
    </location>
</feature>
<feature type="transmembrane region" description="Helical" evidence="21">
    <location>
        <begin position="150"/>
        <end position="167"/>
    </location>
</feature>
<comment type="pathway">
    <text evidence="2">Cell wall biogenesis; peptidoglycan biosynthesis.</text>
</comment>
<evidence type="ECO:0000256" key="10">
    <source>
        <dbReference type="ARBA" id="ARBA00022989"/>
    </source>
</evidence>
<keyword evidence="8" id="KW-0133">Cell shape</keyword>
<dbReference type="Proteomes" id="UP000230154">
    <property type="component" value="Unassembled WGS sequence"/>
</dbReference>
<keyword evidence="11 21" id="KW-0472">Membrane</keyword>
<dbReference type="EC" id="2.4.99.28" evidence="19"/>
<keyword evidence="6" id="KW-0808">Transferase</keyword>
<evidence type="ECO:0000256" key="5">
    <source>
        <dbReference type="ARBA" id="ARBA00022676"/>
    </source>
</evidence>
<dbReference type="PANTHER" id="PTHR30474">
    <property type="entry name" value="CELL CYCLE PROTEIN"/>
    <property type="match status" value="1"/>
</dbReference>
<protein>
    <recommendedName>
        <fullName evidence="17">Probable peptidoglycan glycosyltransferase FtsW</fullName>
        <ecNumber evidence="19">2.4.99.28</ecNumber>
    </recommendedName>
    <alternativeName>
        <fullName evidence="18">Cell division protein FtsW</fullName>
    </alternativeName>
    <alternativeName>
        <fullName evidence="15">Cell wall polymerase</fullName>
    </alternativeName>
    <alternativeName>
        <fullName evidence="14">Peptidoglycan polymerase</fullName>
    </alternativeName>
</protein>
<feature type="transmembrane region" description="Helical" evidence="21">
    <location>
        <begin position="312"/>
        <end position="334"/>
    </location>
</feature>
<evidence type="ECO:0000256" key="13">
    <source>
        <dbReference type="ARBA" id="ARBA00023316"/>
    </source>
</evidence>
<dbReference type="GO" id="GO:0032153">
    <property type="term" value="C:cell division site"/>
    <property type="evidence" value="ECO:0007669"/>
    <property type="project" value="TreeGrafter"/>
</dbReference>
<name>A0A2H0TQL0_9BACT</name>
<dbReference type="Pfam" id="PF01098">
    <property type="entry name" value="FTSW_RODA_SPOVE"/>
    <property type="match status" value="1"/>
</dbReference>
<feature type="transmembrane region" description="Helical" evidence="21">
    <location>
        <begin position="197"/>
        <end position="217"/>
    </location>
</feature>
<comment type="subcellular location">
    <subcellularLocation>
        <location evidence="1">Cell membrane</location>
        <topology evidence="1">Multi-pass membrane protein</topology>
    </subcellularLocation>
</comment>
<organism evidence="22 23">
    <name type="scientific">Candidatus Magasanikbacteria bacterium CG10_big_fil_rev_8_21_14_0_10_47_10</name>
    <dbReference type="NCBI Taxonomy" id="1974652"/>
    <lineage>
        <taxon>Bacteria</taxon>
        <taxon>Candidatus Magasanikiibacteriota</taxon>
    </lineage>
</organism>
<evidence type="ECO:0000256" key="21">
    <source>
        <dbReference type="SAM" id="Phobius"/>
    </source>
</evidence>
<dbReference type="EMBL" id="PFCB01000021">
    <property type="protein sequence ID" value="PIR74435.1"/>
    <property type="molecule type" value="Genomic_DNA"/>
</dbReference>
<keyword evidence="3" id="KW-1003">Cell membrane</keyword>
<evidence type="ECO:0000313" key="22">
    <source>
        <dbReference type="EMBL" id="PIR74435.1"/>
    </source>
</evidence>
<dbReference type="GO" id="GO:0051301">
    <property type="term" value="P:cell division"/>
    <property type="evidence" value="ECO:0007669"/>
    <property type="project" value="UniProtKB-KW"/>
</dbReference>
<proteinExistence type="inferred from homology"/>
<keyword evidence="13" id="KW-0961">Cell wall biogenesis/degradation</keyword>
<evidence type="ECO:0000256" key="3">
    <source>
        <dbReference type="ARBA" id="ARBA00022475"/>
    </source>
</evidence>
<dbReference type="GO" id="GO:0015648">
    <property type="term" value="F:lipid-linked peptidoglycan transporter activity"/>
    <property type="evidence" value="ECO:0007669"/>
    <property type="project" value="TreeGrafter"/>
</dbReference>
<evidence type="ECO:0000256" key="14">
    <source>
        <dbReference type="ARBA" id="ARBA00032370"/>
    </source>
</evidence>
<feature type="transmembrane region" description="Helical" evidence="21">
    <location>
        <begin position="84"/>
        <end position="105"/>
    </location>
</feature>
<comment type="caution">
    <text evidence="22">The sequence shown here is derived from an EMBL/GenBank/DDBJ whole genome shotgun (WGS) entry which is preliminary data.</text>
</comment>
<comment type="similarity">
    <text evidence="16">Belongs to the SEDS family. FtsW subfamily.</text>
</comment>
<accession>A0A2H0TQL0</accession>
<evidence type="ECO:0000256" key="16">
    <source>
        <dbReference type="ARBA" id="ARBA00038053"/>
    </source>
</evidence>
<dbReference type="AlphaFoldDB" id="A0A2H0TQL0"/>
<sequence>MQHLAHQRQKGEADYVLLSYFIILIIFGLIMLTSASSVIGFDKFQDTYFFVKRQLVYGIAPGFFAFLFFAKLPYETLKPIGTWIFYISVALLVTLLIPGVGANLGTGASSWISIGAVSFQPAELAKLGTIFFLAAYLVKLGRGVHDFRHGFLVALGLGMIPIVLTILQPDVGTASILFVIVFGMLFAAGAKMSHLSGLMACAVIAFFILIFIAPYRAARFTTFLHPELDPQGIGYHINQAFLAVGSGGWLGQGLGGSKQKFQYLPEVHADSVFAIIAEEMGFIVTAGLIFLLLLIARRVLHVAGHAPDDFGRLLVVGIIIWLMAQSFFNIGAMLGLMPITGVPLPFISHGGTALALAMASVGVLVNVSKHASDI</sequence>
<evidence type="ECO:0000256" key="11">
    <source>
        <dbReference type="ARBA" id="ARBA00023136"/>
    </source>
</evidence>
<evidence type="ECO:0000256" key="17">
    <source>
        <dbReference type="ARBA" id="ARBA00041185"/>
    </source>
</evidence>
<dbReference type="InterPro" id="IPR001182">
    <property type="entry name" value="FtsW/RodA"/>
</dbReference>
<evidence type="ECO:0000256" key="6">
    <source>
        <dbReference type="ARBA" id="ARBA00022679"/>
    </source>
</evidence>
<dbReference type="GO" id="GO:0005886">
    <property type="term" value="C:plasma membrane"/>
    <property type="evidence" value="ECO:0007669"/>
    <property type="project" value="UniProtKB-SubCell"/>
</dbReference>
<evidence type="ECO:0000256" key="15">
    <source>
        <dbReference type="ARBA" id="ARBA00033270"/>
    </source>
</evidence>
<dbReference type="GO" id="GO:0009252">
    <property type="term" value="P:peptidoglycan biosynthetic process"/>
    <property type="evidence" value="ECO:0007669"/>
    <property type="project" value="UniProtKB-KW"/>
</dbReference>
<feature type="transmembrane region" description="Helical" evidence="21">
    <location>
        <begin position="15"/>
        <end position="35"/>
    </location>
</feature>
<feature type="transmembrane region" description="Helical" evidence="21">
    <location>
        <begin position="280"/>
        <end position="300"/>
    </location>
</feature>
<evidence type="ECO:0000256" key="18">
    <source>
        <dbReference type="ARBA" id="ARBA00041418"/>
    </source>
</evidence>
<evidence type="ECO:0000256" key="2">
    <source>
        <dbReference type="ARBA" id="ARBA00004752"/>
    </source>
</evidence>
<evidence type="ECO:0000256" key="20">
    <source>
        <dbReference type="ARBA" id="ARBA00049902"/>
    </source>
</evidence>
<dbReference type="GO" id="GO:0008955">
    <property type="term" value="F:peptidoglycan glycosyltransferase activity"/>
    <property type="evidence" value="ECO:0007669"/>
    <property type="project" value="UniProtKB-EC"/>
</dbReference>
<evidence type="ECO:0000256" key="4">
    <source>
        <dbReference type="ARBA" id="ARBA00022618"/>
    </source>
</evidence>
<evidence type="ECO:0000256" key="19">
    <source>
        <dbReference type="ARBA" id="ARBA00044770"/>
    </source>
</evidence>
<dbReference type="GO" id="GO:0008360">
    <property type="term" value="P:regulation of cell shape"/>
    <property type="evidence" value="ECO:0007669"/>
    <property type="project" value="UniProtKB-KW"/>
</dbReference>
<dbReference type="PANTHER" id="PTHR30474:SF2">
    <property type="entry name" value="PEPTIDOGLYCAN GLYCOSYLTRANSFERASE FTSW-RELATED"/>
    <property type="match status" value="1"/>
</dbReference>
<evidence type="ECO:0000256" key="7">
    <source>
        <dbReference type="ARBA" id="ARBA00022692"/>
    </source>
</evidence>
<feature type="transmembrane region" description="Helical" evidence="21">
    <location>
        <begin position="55"/>
        <end position="72"/>
    </location>
</feature>
<keyword evidence="7 21" id="KW-0812">Transmembrane</keyword>
<feature type="transmembrane region" description="Helical" evidence="21">
    <location>
        <begin position="111"/>
        <end position="138"/>
    </location>
</feature>
<dbReference type="InterPro" id="IPR013437">
    <property type="entry name" value="FtsW"/>
</dbReference>
<evidence type="ECO:0000256" key="12">
    <source>
        <dbReference type="ARBA" id="ARBA00023306"/>
    </source>
</evidence>
<dbReference type="GO" id="GO:0071555">
    <property type="term" value="P:cell wall organization"/>
    <property type="evidence" value="ECO:0007669"/>
    <property type="project" value="UniProtKB-KW"/>
</dbReference>
<evidence type="ECO:0000313" key="23">
    <source>
        <dbReference type="Proteomes" id="UP000230154"/>
    </source>
</evidence>
<keyword evidence="12" id="KW-0131">Cell cycle</keyword>
<keyword evidence="4" id="KW-0132">Cell division</keyword>